<evidence type="ECO:0000256" key="5">
    <source>
        <dbReference type="ARBA" id="ARBA00023136"/>
    </source>
</evidence>
<feature type="transmembrane region" description="Helical" evidence="6">
    <location>
        <begin position="138"/>
        <end position="157"/>
    </location>
</feature>
<dbReference type="GO" id="GO:0005886">
    <property type="term" value="C:plasma membrane"/>
    <property type="evidence" value="ECO:0007669"/>
    <property type="project" value="UniProtKB-SubCell"/>
</dbReference>
<dbReference type="AlphaFoldDB" id="A0A142NMS7"/>
<name>A0A142NMS7_BRELN</name>
<protein>
    <recommendedName>
        <fullName evidence="9">Cytochrome c oxidase assembly protein</fullName>
    </recommendedName>
</protein>
<feature type="transmembrane region" description="Helical" evidence="6">
    <location>
        <begin position="169"/>
        <end position="192"/>
    </location>
</feature>
<dbReference type="RefSeq" id="WP_062861639.1">
    <property type="nucleotide sequence ID" value="NZ_CP014869.1"/>
</dbReference>
<dbReference type="KEGG" id="bly:A2T55_09055"/>
<comment type="subcellular location">
    <subcellularLocation>
        <location evidence="1">Cell membrane</location>
        <topology evidence="1">Multi-pass membrane protein</topology>
    </subcellularLocation>
</comment>
<dbReference type="InterPro" id="IPR019108">
    <property type="entry name" value="Caa3_assmbl_CtaG-rel"/>
</dbReference>
<organism evidence="7 8">
    <name type="scientific">Brevibacterium linens</name>
    <dbReference type="NCBI Taxonomy" id="1703"/>
    <lineage>
        <taxon>Bacteria</taxon>
        <taxon>Bacillati</taxon>
        <taxon>Actinomycetota</taxon>
        <taxon>Actinomycetes</taxon>
        <taxon>Micrococcales</taxon>
        <taxon>Brevibacteriaceae</taxon>
        <taxon>Brevibacterium</taxon>
    </lineage>
</organism>
<keyword evidence="3 6" id="KW-0812">Transmembrane</keyword>
<evidence type="ECO:0008006" key="9">
    <source>
        <dbReference type="Google" id="ProtNLM"/>
    </source>
</evidence>
<feature type="transmembrane region" description="Helical" evidence="6">
    <location>
        <begin position="251"/>
        <end position="274"/>
    </location>
</feature>
<evidence type="ECO:0000256" key="1">
    <source>
        <dbReference type="ARBA" id="ARBA00004651"/>
    </source>
</evidence>
<reference evidence="8" key="1">
    <citation type="submission" date="2016-03" db="EMBL/GenBank/DDBJ databases">
        <authorList>
            <person name="Ploux O."/>
        </authorList>
    </citation>
    <scope>NUCLEOTIDE SEQUENCE [LARGE SCALE GENOMIC DNA]</scope>
    <source>
        <strain evidence="8">BS258</strain>
    </source>
</reference>
<feature type="transmembrane region" description="Helical" evidence="6">
    <location>
        <begin position="22"/>
        <end position="44"/>
    </location>
</feature>
<evidence type="ECO:0000256" key="2">
    <source>
        <dbReference type="ARBA" id="ARBA00022475"/>
    </source>
</evidence>
<feature type="transmembrane region" description="Helical" evidence="6">
    <location>
        <begin position="56"/>
        <end position="78"/>
    </location>
</feature>
<evidence type="ECO:0000256" key="4">
    <source>
        <dbReference type="ARBA" id="ARBA00022989"/>
    </source>
</evidence>
<evidence type="ECO:0000256" key="3">
    <source>
        <dbReference type="ARBA" id="ARBA00022692"/>
    </source>
</evidence>
<proteinExistence type="predicted"/>
<evidence type="ECO:0000313" key="8">
    <source>
        <dbReference type="Proteomes" id="UP000075950"/>
    </source>
</evidence>
<dbReference type="EMBL" id="CP014869">
    <property type="protein sequence ID" value="AMT93902.1"/>
    <property type="molecule type" value="Genomic_DNA"/>
</dbReference>
<evidence type="ECO:0000313" key="7">
    <source>
        <dbReference type="EMBL" id="AMT93902.1"/>
    </source>
</evidence>
<dbReference type="Proteomes" id="UP000075950">
    <property type="component" value="Chromosome"/>
</dbReference>
<gene>
    <name evidence="7" type="ORF">A2T55_09055</name>
</gene>
<dbReference type="Pfam" id="PF09678">
    <property type="entry name" value="Caa3_CtaG"/>
    <property type="match status" value="1"/>
</dbReference>
<evidence type="ECO:0000256" key="6">
    <source>
        <dbReference type="SAM" id="Phobius"/>
    </source>
</evidence>
<keyword evidence="4 6" id="KW-1133">Transmembrane helix</keyword>
<accession>A0A142NMS7</accession>
<keyword evidence="5 6" id="KW-0472">Membrane</keyword>
<sequence length="311" mass="34341">MNDAADLVQQVPLWLRFDFTSASWIIAALSAVLCALYLAGTFRLWSQRRFWNPARVLSFVLGCVIAFLVATLGVNAAAPHSLTALMFQQITLMTMVPPLLLTGAPGVLLLRSMPHGRFGSFILRVGIGGLRSKWTSSLLHPAVPIVIAFLAFPALYLSDAVSTFVSTRAGMDALLAMFLFGGILAAVPLWSVDPLPRVQSFPSRFIDIAIELQIHAVLGLTFLRIGRPIFDQYAVATNGIDPVYDQAVAGALLWTYAEMPLFLVLIICLARWFAQEQKSHKIKQSSEDAAMDSYNEYLLSLNDHDRLHKQH</sequence>
<keyword evidence="2" id="KW-1003">Cell membrane</keyword>
<feature type="transmembrane region" description="Helical" evidence="6">
    <location>
        <begin position="90"/>
        <end position="110"/>
    </location>
</feature>
<feature type="transmembrane region" description="Helical" evidence="6">
    <location>
        <begin position="204"/>
        <end position="225"/>
    </location>
</feature>